<dbReference type="Proteomes" id="UP000547674">
    <property type="component" value="Unassembled WGS sequence"/>
</dbReference>
<organism evidence="10 11">
    <name type="scientific">Eiseniibacteriota bacterium</name>
    <dbReference type="NCBI Taxonomy" id="2212470"/>
    <lineage>
        <taxon>Bacteria</taxon>
        <taxon>Candidatus Eiseniibacteriota</taxon>
    </lineage>
</organism>
<feature type="domain" description="ABC transmembrane type-1" evidence="9">
    <location>
        <begin position="74"/>
        <end position="280"/>
    </location>
</feature>
<accession>A0A7Y2E9L0</accession>
<dbReference type="PANTHER" id="PTHR43470:SF5">
    <property type="entry name" value="PHOSPHATE TRANSPORT SYSTEM PERMEASE PROTEIN PSTA"/>
    <property type="match status" value="1"/>
</dbReference>
<feature type="transmembrane region" description="Helical" evidence="8">
    <location>
        <begin position="258"/>
        <end position="283"/>
    </location>
</feature>
<sequence length="291" mass="31669">MSSFAQTTPSNIEKRRRQARLFKRFCQVVTWSGVVLLAILLIHVSRQGLGWLDYDFLTSFPSRFPEKAGIKSALVGTVWLISFTALFSIPLGVSAALYLEEYARPSRIKSFIEINIANLAGVPSIVYGILGLAVFVRGFDLGRSVIAGALTMTLLVLPVIIIASREAIRAVPSTLRQAAFALGASRWQVTRDHVLPSALPGILTGVILAMSRTIGETAPLIMIGALTYVAFTPEGPMDSFTALPIQIFNWSSRHQEDFHALAAAGILVLLVVLFAMNGIAVFIRNRSQKGN</sequence>
<dbReference type="InterPro" id="IPR000515">
    <property type="entry name" value="MetI-like"/>
</dbReference>
<dbReference type="Pfam" id="PF00528">
    <property type="entry name" value="BPD_transp_1"/>
    <property type="match status" value="1"/>
</dbReference>
<dbReference type="PROSITE" id="PS50928">
    <property type="entry name" value="ABC_TM1"/>
    <property type="match status" value="1"/>
</dbReference>
<dbReference type="GO" id="GO:0005886">
    <property type="term" value="C:plasma membrane"/>
    <property type="evidence" value="ECO:0007669"/>
    <property type="project" value="UniProtKB-SubCell"/>
</dbReference>
<name>A0A7Y2E9L0_UNCEI</name>
<comment type="caution">
    <text evidence="10">The sequence shown here is derived from an EMBL/GenBank/DDBJ whole genome shotgun (WGS) entry which is preliminary data.</text>
</comment>
<dbReference type="EMBL" id="JABDJR010000339">
    <property type="protein sequence ID" value="NNF06812.1"/>
    <property type="molecule type" value="Genomic_DNA"/>
</dbReference>
<feature type="transmembrane region" description="Helical" evidence="8">
    <location>
        <begin position="78"/>
        <end position="99"/>
    </location>
</feature>
<evidence type="ECO:0000313" key="10">
    <source>
        <dbReference type="EMBL" id="NNF06812.1"/>
    </source>
</evidence>
<dbReference type="CDD" id="cd06261">
    <property type="entry name" value="TM_PBP2"/>
    <property type="match status" value="1"/>
</dbReference>
<evidence type="ECO:0000256" key="3">
    <source>
        <dbReference type="ARBA" id="ARBA00022448"/>
    </source>
</evidence>
<evidence type="ECO:0000256" key="2">
    <source>
        <dbReference type="ARBA" id="ARBA00007069"/>
    </source>
</evidence>
<dbReference type="GO" id="GO:0005315">
    <property type="term" value="F:phosphate transmembrane transporter activity"/>
    <property type="evidence" value="ECO:0007669"/>
    <property type="project" value="InterPro"/>
</dbReference>
<evidence type="ECO:0000259" key="9">
    <source>
        <dbReference type="PROSITE" id="PS50928"/>
    </source>
</evidence>
<keyword evidence="7 8" id="KW-0472">Membrane</keyword>
<comment type="similarity">
    <text evidence="2 8">Belongs to the binding-protein-dependent transport system permease family. CysTW subfamily.</text>
</comment>
<keyword evidence="3" id="KW-0813">Transport</keyword>
<evidence type="ECO:0000256" key="4">
    <source>
        <dbReference type="ARBA" id="ARBA00022475"/>
    </source>
</evidence>
<feature type="transmembrane region" description="Helical" evidence="8">
    <location>
        <begin position="141"/>
        <end position="163"/>
    </location>
</feature>
<reference evidence="10 11" key="1">
    <citation type="submission" date="2020-03" db="EMBL/GenBank/DDBJ databases">
        <title>Metabolic flexibility allows generalist bacteria to become dominant in a frequently disturbed ecosystem.</title>
        <authorList>
            <person name="Chen Y.-J."/>
            <person name="Leung P.M."/>
            <person name="Bay S.K."/>
            <person name="Hugenholtz P."/>
            <person name="Kessler A.J."/>
            <person name="Shelley G."/>
            <person name="Waite D.W."/>
            <person name="Cook P.L."/>
            <person name="Greening C."/>
        </authorList>
    </citation>
    <scope>NUCLEOTIDE SEQUENCE [LARGE SCALE GENOMIC DNA]</scope>
    <source>
        <strain evidence="10">SS_bin_28</strain>
    </source>
</reference>
<feature type="transmembrane region" description="Helical" evidence="8">
    <location>
        <begin position="213"/>
        <end position="231"/>
    </location>
</feature>
<dbReference type="InterPro" id="IPR035906">
    <property type="entry name" value="MetI-like_sf"/>
</dbReference>
<dbReference type="NCBIfam" id="TIGR00974">
    <property type="entry name" value="3a0107s02c"/>
    <property type="match status" value="1"/>
</dbReference>
<dbReference type="GO" id="GO:0035435">
    <property type="term" value="P:phosphate ion transmembrane transport"/>
    <property type="evidence" value="ECO:0007669"/>
    <property type="project" value="InterPro"/>
</dbReference>
<dbReference type="InterPro" id="IPR005672">
    <property type="entry name" value="Phosphate_PstA"/>
</dbReference>
<dbReference type="Gene3D" id="1.10.3720.10">
    <property type="entry name" value="MetI-like"/>
    <property type="match status" value="1"/>
</dbReference>
<feature type="transmembrane region" description="Helical" evidence="8">
    <location>
        <begin position="21"/>
        <end position="44"/>
    </location>
</feature>
<comment type="subcellular location">
    <subcellularLocation>
        <location evidence="1 8">Cell membrane</location>
        <topology evidence="1 8">Multi-pass membrane protein</topology>
    </subcellularLocation>
</comment>
<dbReference type="AlphaFoldDB" id="A0A7Y2E9L0"/>
<dbReference type="PANTHER" id="PTHR43470">
    <property type="entry name" value="PHOSPHATE TRANSPORT SYSTEM PERMEASE PROTEIN PSTA-RELATED"/>
    <property type="match status" value="1"/>
</dbReference>
<dbReference type="SUPFAM" id="SSF161098">
    <property type="entry name" value="MetI-like"/>
    <property type="match status" value="1"/>
</dbReference>
<keyword evidence="5 8" id="KW-0812">Transmembrane</keyword>
<proteinExistence type="inferred from homology"/>
<feature type="transmembrane region" description="Helical" evidence="8">
    <location>
        <begin position="111"/>
        <end position="135"/>
    </location>
</feature>
<keyword evidence="6 8" id="KW-1133">Transmembrane helix</keyword>
<gene>
    <name evidence="10" type="primary">pstA</name>
    <name evidence="10" type="ORF">HKN21_08625</name>
</gene>
<evidence type="ECO:0000256" key="5">
    <source>
        <dbReference type="ARBA" id="ARBA00022692"/>
    </source>
</evidence>
<keyword evidence="4 8" id="KW-1003">Cell membrane</keyword>
<evidence type="ECO:0000256" key="6">
    <source>
        <dbReference type="ARBA" id="ARBA00022989"/>
    </source>
</evidence>
<evidence type="ECO:0000256" key="7">
    <source>
        <dbReference type="ARBA" id="ARBA00023136"/>
    </source>
</evidence>
<evidence type="ECO:0000256" key="8">
    <source>
        <dbReference type="RuleBase" id="RU363043"/>
    </source>
</evidence>
<evidence type="ECO:0000256" key="1">
    <source>
        <dbReference type="ARBA" id="ARBA00004651"/>
    </source>
</evidence>
<protein>
    <recommendedName>
        <fullName evidence="8">Phosphate transport system permease protein PstA</fullName>
    </recommendedName>
</protein>
<evidence type="ECO:0000313" key="11">
    <source>
        <dbReference type="Proteomes" id="UP000547674"/>
    </source>
</evidence>